<proteinExistence type="predicted"/>
<dbReference type="Proteomes" id="UP001305779">
    <property type="component" value="Unassembled WGS sequence"/>
</dbReference>
<evidence type="ECO:0000313" key="1">
    <source>
        <dbReference type="EMBL" id="KAK4505135.1"/>
    </source>
</evidence>
<protein>
    <recommendedName>
        <fullName evidence="3">F-box domain-containing protein</fullName>
    </recommendedName>
</protein>
<gene>
    <name evidence="1" type="ORF">PRZ48_003098</name>
</gene>
<keyword evidence="2" id="KW-1185">Reference proteome</keyword>
<reference evidence="1 2" key="1">
    <citation type="journal article" date="2023" name="G3 (Bethesda)">
        <title>A chromosome-level genome assembly of Zasmidium syzygii isolated from banana leaves.</title>
        <authorList>
            <person name="van Westerhoven A.C."/>
            <person name="Mehrabi R."/>
            <person name="Talebi R."/>
            <person name="Steentjes M.B.F."/>
            <person name="Corcolon B."/>
            <person name="Chong P.A."/>
            <person name="Kema G.H.J."/>
            <person name="Seidl M.F."/>
        </authorList>
    </citation>
    <scope>NUCLEOTIDE SEQUENCE [LARGE SCALE GENOMIC DNA]</scope>
    <source>
        <strain evidence="1 2">P124</strain>
    </source>
</reference>
<organism evidence="1 2">
    <name type="scientific">Zasmidium cellare</name>
    <name type="common">Wine cellar mold</name>
    <name type="synonym">Racodium cellare</name>
    <dbReference type="NCBI Taxonomy" id="395010"/>
    <lineage>
        <taxon>Eukaryota</taxon>
        <taxon>Fungi</taxon>
        <taxon>Dikarya</taxon>
        <taxon>Ascomycota</taxon>
        <taxon>Pezizomycotina</taxon>
        <taxon>Dothideomycetes</taxon>
        <taxon>Dothideomycetidae</taxon>
        <taxon>Mycosphaerellales</taxon>
        <taxon>Mycosphaerellaceae</taxon>
        <taxon>Zasmidium</taxon>
    </lineage>
</organism>
<accession>A0ABR0EV33</accession>
<evidence type="ECO:0000313" key="2">
    <source>
        <dbReference type="Proteomes" id="UP001305779"/>
    </source>
</evidence>
<dbReference type="EMBL" id="JAXOVC010000002">
    <property type="protein sequence ID" value="KAK4505135.1"/>
    <property type="molecule type" value="Genomic_DNA"/>
</dbReference>
<name>A0ABR0EV33_ZASCE</name>
<sequence length="517" mass="58749">MAPSKVEVIHAQRRGTAKVEHSNLEPLWQLRNTTTGKPIRAIRLRDVTAIEVSILHSERVILALVTAKRRHVFISTKPADANWDAVLVELRAATRGQFEKFRAPSLRRFPPIEYLFRGGEGAETQTKAKKEPTHLFSLPQELLDVIFDLAYPAVDRMSVVTPYVREGDYKRQVREGKRNSPMQPWTPKVNDFLVSKLFFKEASKAWVRNQHFSDMDFGVGVSISTEATVMRDFFRTGILGQHMTKASLSFHHTWRWIQWSGPLELPSLLDLTLKVGVEAFEPIEPRLAWKMSLEEKDFETIAQRWGLKHLRGLKRLVLIPDRAMYAETREERQSWKGNVSALESFLLPIVTKPRPRDQPGKDATSNVQAHLPYACLPSVNTASEACFGGRQDVATPRGEGDVDRFPPKTFRAFKLPAGVRMTGEGLLLEPWVLNPLLLSRRVDFIKQNVEHIMGIFKEAGTVKRPGGRMKKLEEMVTNPGDRVKKHHGSMEKPEANLNEEAESMKKMVSRMAALKLG</sequence>
<evidence type="ECO:0008006" key="3">
    <source>
        <dbReference type="Google" id="ProtNLM"/>
    </source>
</evidence>
<comment type="caution">
    <text evidence="1">The sequence shown here is derived from an EMBL/GenBank/DDBJ whole genome shotgun (WGS) entry which is preliminary data.</text>
</comment>